<evidence type="ECO:0000256" key="1">
    <source>
        <dbReference type="ARBA" id="ARBA00001946"/>
    </source>
</evidence>
<organism evidence="9 10">
    <name type="scientific">Drosophila yakuba</name>
    <name type="common">Fruit fly</name>
    <dbReference type="NCBI Taxonomy" id="7245"/>
    <lineage>
        <taxon>Eukaryota</taxon>
        <taxon>Metazoa</taxon>
        <taxon>Ecdysozoa</taxon>
        <taxon>Arthropoda</taxon>
        <taxon>Hexapoda</taxon>
        <taxon>Insecta</taxon>
        <taxon>Pterygota</taxon>
        <taxon>Neoptera</taxon>
        <taxon>Endopterygota</taxon>
        <taxon>Diptera</taxon>
        <taxon>Brachycera</taxon>
        <taxon>Muscomorpha</taxon>
        <taxon>Ephydroidea</taxon>
        <taxon>Drosophilidae</taxon>
        <taxon>Drosophila</taxon>
        <taxon>Sophophora</taxon>
    </lineage>
</organism>
<feature type="binding site" evidence="7">
    <location>
        <position position="98"/>
    </location>
    <ligand>
        <name>Mg(2+)</name>
        <dbReference type="ChEBI" id="CHEBI:18420"/>
        <label>1</label>
        <note>catalytic</note>
    </ligand>
</feature>
<dbReference type="HOGENOM" id="CLU_044118_1_0_1"/>
<dbReference type="Pfam" id="PF00459">
    <property type="entry name" value="Inositol_P"/>
    <property type="match status" value="1"/>
</dbReference>
<accession>B4ITW0</accession>
<dbReference type="GO" id="GO:0007165">
    <property type="term" value="P:signal transduction"/>
    <property type="evidence" value="ECO:0007669"/>
    <property type="project" value="TreeGrafter"/>
</dbReference>
<dbReference type="FunFam" id="3.30.540.10:FF:000004">
    <property type="entry name" value="Inositol-1-monophosphatase"/>
    <property type="match status" value="1"/>
</dbReference>
<dbReference type="PANTHER" id="PTHR20854">
    <property type="entry name" value="INOSITOL MONOPHOSPHATASE"/>
    <property type="match status" value="1"/>
</dbReference>
<comment type="cofactor">
    <cofactor evidence="1 7 8">
        <name>Mg(2+)</name>
        <dbReference type="ChEBI" id="CHEBI:18420"/>
    </cofactor>
</comment>
<keyword evidence="4 7" id="KW-0479">Metal-binding</keyword>
<dbReference type="PANTHER" id="PTHR20854:SF25">
    <property type="entry name" value="INOSITOL-1-MONOPHOSPHATASE"/>
    <property type="match status" value="1"/>
</dbReference>
<dbReference type="EC" id="3.1.3.25" evidence="8"/>
<feature type="binding site" evidence="7">
    <location>
        <position position="99"/>
    </location>
    <ligand>
        <name>Mg(2+)</name>
        <dbReference type="ChEBI" id="CHEBI:18420"/>
        <label>1</label>
        <note>catalytic</note>
    </ligand>
</feature>
<dbReference type="eggNOG" id="KOG2951">
    <property type="taxonomic scope" value="Eukaryota"/>
</dbReference>
<dbReference type="GO" id="GO:0046872">
    <property type="term" value="F:metal ion binding"/>
    <property type="evidence" value="ECO:0007669"/>
    <property type="project" value="UniProtKB-KW"/>
</dbReference>
<reference evidence="9 10" key="2">
    <citation type="journal article" date="2007" name="PLoS Biol.">
        <title>Principles of genome evolution in the Drosophila melanogaster species group.</title>
        <authorList>
            <person name="Ranz J.M."/>
            <person name="Maurin D."/>
            <person name="Chan Y.S."/>
            <person name="von Grotthuss M."/>
            <person name="Hillier L.W."/>
            <person name="Roote J."/>
            <person name="Ashburner M."/>
            <person name="Bergman C.M."/>
        </authorList>
    </citation>
    <scope>NUCLEOTIDE SEQUENCE [LARGE SCALE GENOMIC DNA]</scope>
    <source>
        <strain evidence="10">Tai18E2 / Tucson 14021-0261.01</strain>
    </source>
</reference>
<evidence type="ECO:0000256" key="3">
    <source>
        <dbReference type="ARBA" id="ARBA00009759"/>
    </source>
</evidence>
<dbReference type="AlphaFoldDB" id="B4ITW0"/>
<dbReference type="SMR" id="B4ITW0"/>
<protein>
    <recommendedName>
        <fullName evidence="8">Inositol-1-monophosphatase</fullName>
        <ecNumber evidence="8">3.1.3.25</ecNumber>
    </recommendedName>
</protein>
<feature type="binding site" evidence="7">
    <location>
        <position position="76"/>
    </location>
    <ligand>
        <name>Mg(2+)</name>
        <dbReference type="ChEBI" id="CHEBI:18420"/>
        <label>1</label>
        <note>catalytic</note>
    </ligand>
</feature>
<dbReference type="InterPro" id="IPR020552">
    <property type="entry name" value="Inositol_monoPase_Li-sen"/>
</dbReference>
<dbReference type="FunFam" id="3.40.190.80:FF:000002">
    <property type="entry name" value="Inositol-1-monophosphatase"/>
    <property type="match status" value="1"/>
</dbReference>
<feature type="binding site" evidence="7">
    <location>
        <position position="225"/>
    </location>
    <ligand>
        <name>Mg(2+)</name>
        <dbReference type="ChEBI" id="CHEBI:18420"/>
        <label>1</label>
        <note>catalytic</note>
    </ligand>
</feature>
<evidence type="ECO:0000313" key="9">
    <source>
        <dbReference type="EMBL" id="EDW99823.1"/>
    </source>
</evidence>
<dbReference type="PROSITE" id="PS00630">
    <property type="entry name" value="IMP_2"/>
    <property type="match status" value="1"/>
</dbReference>
<dbReference type="OMA" id="TPKVWDI"/>
<dbReference type="GO" id="GO:0008934">
    <property type="term" value="F:inositol monophosphate 1-phosphatase activity"/>
    <property type="evidence" value="ECO:0007669"/>
    <property type="project" value="InterPro"/>
</dbReference>
<dbReference type="KEGG" id="dya:Dyak_GE22877"/>
<keyword evidence="5 8" id="KW-0378">Hydrolase</keyword>
<gene>
    <name evidence="9" type="primary">Dyak\GE22877</name>
    <name evidence="9" type="synonym">dyak_GLEANR_6638</name>
    <name evidence="9" type="synonym">GE22877</name>
    <name evidence="9" type="ORF">Dyak_GE22877</name>
</gene>
<dbReference type="PRINTS" id="PR00378">
    <property type="entry name" value="LIIMPHPHTASE"/>
</dbReference>
<dbReference type="OrthoDB" id="10254945at2759"/>
<keyword evidence="10" id="KW-1185">Reference proteome</keyword>
<comment type="similarity">
    <text evidence="3 8">Belongs to the inositol monophosphatase superfamily.</text>
</comment>
<name>B4ITW0_DROYA</name>
<reference evidence="9 10" key="1">
    <citation type="journal article" date="2007" name="Nature">
        <title>Evolution of genes and genomes on the Drosophila phylogeny.</title>
        <authorList>
            <consortium name="Drosophila 12 Genomes Consortium"/>
            <person name="Clark A.G."/>
            <person name="Eisen M.B."/>
            <person name="Smith D.R."/>
            <person name="Bergman C.M."/>
            <person name="Oliver B."/>
            <person name="Markow T.A."/>
            <person name="Kaufman T.C."/>
            <person name="Kellis M."/>
            <person name="Gelbart W."/>
            <person name="Iyer V.N."/>
            <person name="Pollard D.A."/>
            <person name="Sackton T.B."/>
            <person name="Larracuente A.M."/>
            <person name="Singh N.D."/>
            <person name="Abad J.P."/>
            <person name="Abt D.N."/>
            <person name="Adryan B."/>
            <person name="Aguade M."/>
            <person name="Akashi H."/>
            <person name="Anderson W.W."/>
            <person name="Aquadro C.F."/>
            <person name="Ardell D.H."/>
            <person name="Arguello R."/>
            <person name="Artieri C.G."/>
            <person name="Barbash D.A."/>
            <person name="Barker D."/>
            <person name="Barsanti P."/>
            <person name="Batterham P."/>
            <person name="Batzoglou S."/>
            <person name="Begun D."/>
            <person name="Bhutkar A."/>
            <person name="Blanco E."/>
            <person name="Bosak S.A."/>
            <person name="Bradley R.K."/>
            <person name="Brand A.D."/>
            <person name="Brent M.R."/>
            <person name="Brooks A.N."/>
            <person name="Brown R.H."/>
            <person name="Butlin R.K."/>
            <person name="Caggese C."/>
            <person name="Calvi B.R."/>
            <person name="Bernardo de Carvalho A."/>
            <person name="Caspi A."/>
            <person name="Castrezana S."/>
            <person name="Celniker S.E."/>
            <person name="Chang J.L."/>
            <person name="Chapple C."/>
            <person name="Chatterji S."/>
            <person name="Chinwalla A."/>
            <person name="Civetta A."/>
            <person name="Clifton S.W."/>
            <person name="Comeron J.M."/>
            <person name="Costello J.C."/>
            <person name="Coyne J.A."/>
            <person name="Daub J."/>
            <person name="David R.G."/>
            <person name="Delcher A.L."/>
            <person name="Delehaunty K."/>
            <person name="Do C.B."/>
            <person name="Ebling H."/>
            <person name="Edwards K."/>
            <person name="Eickbush T."/>
            <person name="Evans J.D."/>
            <person name="Filipski A."/>
            <person name="Findeiss S."/>
            <person name="Freyhult E."/>
            <person name="Fulton L."/>
            <person name="Fulton R."/>
            <person name="Garcia A.C."/>
            <person name="Gardiner A."/>
            <person name="Garfield D.A."/>
            <person name="Garvin B.E."/>
            <person name="Gibson G."/>
            <person name="Gilbert D."/>
            <person name="Gnerre S."/>
            <person name="Godfrey J."/>
            <person name="Good R."/>
            <person name="Gotea V."/>
            <person name="Gravely B."/>
            <person name="Greenberg A.J."/>
            <person name="Griffiths-Jones S."/>
            <person name="Gross S."/>
            <person name="Guigo R."/>
            <person name="Gustafson E.A."/>
            <person name="Haerty W."/>
            <person name="Hahn M.W."/>
            <person name="Halligan D.L."/>
            <person name="Halpern A.L."/>
            <person name="Halter G.M."/>
            <person name="Han M.V."/>
            <person name="Heger A."/>
            <person name="Hillier L."/>
            <person name="Hinrichs A.S."/>
            <person name="Holmes I."/>
            <person name="Hoskins R.A."/>
            <person name="Hubisz M.J."/>
            <person name="Hultmark D."/>
            <person name="Huntley M.A."/>
            <person name="Jaffe D.B."/>
            <person name="Jagadeeshan S."/>
            <person name="Jeck W.R."/>
            <person name="Johnson J."/>
            <person name="Jones C.D."/>
            <person name="Jordan W.C."/>
            <person name="Karpen G.H."/>
            <person name="Kataoka E."/>
            <person name="Keightley P.D."/>
            <person name="Kheradpour P."/>
            <person name="Kirkness E.F."/>
            <person name="Koerich L.B."/>
            <person name="Kristiansen K."/>
            <person name="Kudrna D."/>
            <person name="Kulathinal R.J."/>
            <person name="Kumar S."/>
            <person name="Kwok R."/>
            <person name="Lander E."/>
            <person name="Langley C.H."/>
            <person name="Lapoint R."/>
            <person name="Lazzaro B.P."/>
            <person name="Lee S.J."/>
            <person name="Levesque L."/>
            <person name="Li R."/>
            <person name="Lin C.F."/>
            <person name="Lin M.F."/>
            <person name="Lindblad-Toh K."/>
            <person name="Llopart A."/>
            <person name="Long M."/>
            <person name="Low L."/>
            <person name="Lozovsky E."/>
            <person name="Lu J."/>
            <person name="Luo M."/>
            <person name="Machado C.A."/>
            <person name="Makalowski W."/>
            <person name="Marzo M."/>
            <person name="Matsuda M."/>
            <person name="Matzkin L."/>
            <person name="McAllister B."/>
            <person name="McBride C.S."/>
            <person name="McKernan B."/>
            <person name="McKernan K."/>
            <person name="Mendez-Lago M."/>
            <person name="Minx P."/>
            <person name="Mollenhauer M.U."/>
            <person name="Montooth K."/>
            <person name="Mount S.M."/>
            <person name="Mu X."/>
            <person name="Myers E."/>
            <person name="Negre B."/>
            <person name="Newfeld S."/>
            <person name="Nielsen R."/>
            <person name="Noor M.A."/>
            <person name="O'Grady P."/>
            <person name="Pachter L."/>
            <person name="Papaceit M."/>
            <person name="Parisi M.J."/>
            <person name="Parisi M."/>
            <person name="Parts L."/>
            <person name="Pedersen J.S."/>
            <person name="Pesole G."/>
            <person name="Phillippy A.M."/>
            <person name="Ponting C.P."/>
            <person name="Pop M."/>
            <person name="Porcelli D."/>
            <person name="Powell J.R."/>
            <person name="Prohaska S."/>
            <person name="Pruitt K."/>
            <person name="Puig M."/>
            <person name="Quesneville H."/>
            <person name="Ram K.R."/>
            <person name="Rand D."/>
            <person name="Rasmussen M.D."/>
            <person name="Reed L.K."/>
            <person name="Reenan R."/>
            <person name="Reily A."/>
            <person name="Remington K.A."/>
            <person name="Rieger T.T."/>
            <person name="Ritchie M.G."/>
            <person name="Robin C."/>
            <person name="Rogers Y.H."/>
            <person name="Rohde C."/>
            <person name="Rozas J."/>
            <person name="Rubenfield M.J."/>
            <person name="Ruiz A."/>
            <person name="Russo S."/>
            <person name="Salzberg S.L."/>
            <person name="Sanchez-Gracia A."/>
            <person name="Saranga D.J."/>
            <person name="Sato H."/>
            <person name="Schaeffer S.W."/>
            <person name="Schatz M.C."/>
            <person name="Schlenke T."/>
            <person name="Schwartz R."/>
            <person name="Segarra C."/>
            <person name="Singh R.S."/>
            <person name="Sirot L."/>
            <person name="Sirota M."/>
            <person name="Sisneros N.B."/>
            <person name="Smith C.D."/>
            <person name="Smith T.F."/>
            <person name="Spieth J."/>
            <person name="Stage D.E."/>
            <person name="Stark A."/>
            <person name="Stephan W."/>
            <person name="Strausberg R.L."/>
            <person name="Strempel S."/>
            <person name="Sturgill D."/>
            <person name="Sutton G."/>
            <person name="Sutton G.G."/>
            <person name="Tao W."/>
            <person name="Teichmann S."/>
            <person name="Tobari Y.N."/>
            <person name="Tomimura Y."/>
            <person name="Tsolas J.M."/>
            <person name="Valente V.L."/>
            <person name="Venter E."/>
            <person name="Venter J.C."/>
            <person name="Vicario S."/>
            <person name="Vieira F.G."/>
            <person name="Vilella A.J."/>
            <person name="Villasante A."/>
            <person name="Walenz B."/>
            <person name="Wang J."/>
            <person name="Wasserman M."/>
            <person name="Watts T."/>
            <person name="Wilson D."/>
            <person name="Wilson R.K."/>
            <person name="Wing R.A."/>
            <person name="Wolfner M.F."/>
            <person name="Wong A."/>
            <person name="Wong G.K."/>
            <person name="Wu C.I."/>
            <person name="Wu G."/>
            <person name="Yamamoto D."/>
            <person name="Yang H.P."/>
            <person name="Yang S.P."/>
            <person name="Yorke J.A."/>
            <person name="Yoshida K."/>
            <person name="Zdobnov E."/>
            <person name="Zhang P."/>
            <person name="Zhang Y."/>
            <person name="Zimin A.V."/>
            <person name="Baldwin J."/>
            <person name="Abdouelleil A."/>
            <person name="Abdulkadir J."/>
            <person name="Abebe A."/>
            <person name="Abera B."/>
            <person name="Abreu J."/>
            <person name="Acer S.C."/>
            <person name="Aftuck L."/>
            <person name="Alexander A."/>
            <person name="An P."/>
            <person name="Anderson E."/>
            <person name="Anderson S."/>
            <person name="Arachi H."/>
            <person name="Azer M."/>
            <person name="Bachantsang P."/>
            <person name="Barry A."/>
            <person name="Bayul T."/>
            <person name="Berlin A."/>
            <person name="Bessette D."/>
            <person name="Bloom T."/>
            <person name="Blye J."/>
            <person name="Boguslavskiy L."/>
            <person name="Bonnet C."/>
            <person name="Boukhgalter B."/>
            <person name="Bourzgui I."/>
            <person name="Brown A."/>
            <person name="Cahill P."/>
            <person name="Channer S."/>
            <person name="Cheshatsang Y."/>
            <person name="Chuda L."/>
            <person name="Citroen M."/>
            <person name="Collymore A."/>
            <person name="Cooke P."/>
            <person name="Costello M."/>
            <person name="D'Aco K."/>
            <person name="Daza R."/>
            <person name="De Haan G."/>
            <person name="DeGray S."/>
            <person name="DeMaso C."/>
            <person name="Dhargay N."/>
            <person name="Dooley K."/>
            <person name="Dooley E."/>
            <person name="Doricent M."/>
            <person name="Dorje P."/>
            <person name="Dorjee K."/>
            <person name="Dupes A."/>
            <person name="Elong R."/>
            <person name="Falk J."/>
            <person name="Farina A."/>
            <person name="Faro S."/>
            <person name="Ferguson D."/>
            <person name="Fisher S."/>
            <person name="Foley C.D."/>
            <person name="Franke A."/>
            <person name="Friedrich D."/>
            <person name="Gadbois L."/>
            <person name="Gearin G."/>
            <person name="Gearin C.R."/>
            <person name="Giannoukos G."/>
            <person name="Goode T."/>
            <person name="Graham J."/>
            <person name="Grandbois E."/>
            <person name="Grewal S."/>
            <person name="Gyaltsen K."/>
            <person name="Hafez N."/>
            <person name="Hagos B."/>
            <person name="Hall J."/>
            <person name="Henson C."/>
            <person name="Hollinger A."/>
            <person name="Honan T."/>
            <person name="Huard M.D."/>
            <person name="Hughes L."/>
            <person name="Hurhula B."/>
            <person name="Husby M.E."/>
            <person name="Kamat A."/>
            <person name="Kanga B."/>
            <person name="Kashin S."/>
            <person name="Khazanovich D."/>
            <person name="Kisner P."/>
            <person name="Lance K."/>
            <person name="Lara M."/>
            <person name="Lee W."/>
            <person name="Lennon N."/>
            <person name="Letendre F."/>
            <person name="LeVine R."/>
            <person name="Lipovsky A."/>
            <person name="Liu X."/>
            <person name="Liu J."/>
            <person name="Liu S."/>
            <person name="Lokyitsang T."/>
            <person name="Lokyitsang Y."/>
            <person name="Lubonja R."/>
            <person name="Lui A."/>
            <person name="MacDonald P."/>
            <person name="Magnisalis V."/>
            <person name="Maru K."/>
            <person name="Matthews C."/>
            <person name="McCusker W."/>
            <person name="McDonough S."/>
            <person name="Mehta T."/>
            <person name="Meldrim J."/>
            <person name="Meneus L."/>
            <person name="Mihai O."/>
            <person name="Mihalev A."/>
            <person name="Mihova T."/>
            <person name="Mittelman R."/>
            <person name="Mlenga V."/>
            <person name="Montmayeur A."/>
            <person name="Mulrain L."/>
            <person name="Navidi A."/>
            <person name="Naylor J."/>
            <person name="Negash T."/>
            <person name="Nguyen T."/>
            <person name="Nguyen N."/>
            <person name="Nicol R."/>
            <person name="Norbu C."/>
            <person name="Norbu N."/>
            <person name="Novod N."/>
            <person name="O'Neill B."/>
            <person name="Osman S."/>
            <person name="Markiewicz E."/>
            <person name="Oyono O.L."/>
            <person name="Patti C."/>
            <person name="Phunkhang P."/>
            <person name="Pierre F."/>
            <person name="Priest M."/>
            <person name="Raghuraman S."/>
            <person name="Rege F."/>
            <person name="Reyes R."/>
            <person name="Rise C."/>
            <person name="Rogov P."/>
            <person name="Ross K."/>
            <person name="Ryan E."/>
            <person name="Settipalli S."/>
            <person name="Shea T."/>
            <person name="Sherpa N."/>
            <person name="Shi L."/>
            <person name="Shih D."/>
            <person name="Sparrow T."/>
            <person name="Spaulding J."/>
            <person name="Stalker J."/>
            <person name="Stange-Thomann N."/>
            <person name="Stavropoulos S."/>
            <person name="Stone C."/>
            <person name="Strader C."/>
            <person name="Tesfaye S."/>
            <person name="Thomson T."/>
            <person name="Thoulutsang Y."/>
            <person name="Thoulutsang D."/>
            <person name="Topham K."/>
            <person name="Topping I."/>
            <person name="Tsamla T."/>
            <person name="Vassiliev H."/>
            <person name="Vo A."/>
            <person name="Wangchuk T."/>
            <person name="Wangdi T."/>
            <person name="Weiand M."/>
            <person name="Wilkinson J."/>
            <person name="Wilson A."/>
            <person name="Yadav S."/>
            <person name="Young G."/>
            <person name="Yu Q."/>
            <person name="Zembek L."/>
            <person name="Zhong D."/>
            <person name="Zimmer A."/>
            <person name="Zwirko Z."/>
            <person name="Jaffe D.B."/>
            <person name="Alvarez P."/>
            <person name="Brockman W."/>
            <person name="Butler J."/>
            <person name="Chin C."/>
            <person name="Gnerre S."/>
            <person name="Grabherr M."/>
            <person name="Kleber M."/>
            <person name="Mauceli E."/>
            <person name="MacCallum I."/>
        </authorList>
    </citation>
    <scope>NUCLEOTIDE SEQUENCE [LARGE SCALE GENOMIC DNA]</scope>
    <source>
        <strain evidence="10">Tai18E2 / Tucson 14021-0261.01</strain>
    </source>
</reference>
<dbReference type="GO" id="GO:0046854">
    <property type="term" value="P:phosphatidylinositol phosphate biosynthetic process"/>
    <property type="evidence" value="ECO:0007669"/>
    <property type="project" value="InterPro"/>
</dbReference>
<comment type="catalytic activity">
    <reaction evidence="8">
        <text>a myo-inositol phosphate + H2O = myo-inositol + phosphate</text>
        <dbReference type="Rhea" id="RHEA:24056"/>
        <dbReference type="ChEBI" id="CHEBI:15377"/>
        <dbReference type="ChEBI" id="CHEBI:17268"/>
        <dbReference type="ChEBI" id="CHEBI:43474"/>
        <dbReference type="ChEBI" id="CHEBI:84139"/>
        <dbReference type="EC" id="3.1.3.25"/>
    </reaction>
</comment>
<comment type="pathway">
    <text evidence="2 8">Polyol metabolism; myo-inositol biosynthesis; myo-inositol from D-glucose 6-phosphate: step 2/2.</text>
</comment>
<evidence type="ECO:0000256" key="8">
    <source>
        <dbReference type="RuleBase" id="RU364068"/>
    </source>
</evidence>
<dbReference type="Proteomes" id="UP000002282">
    <property type="component" value="Unassembled WGS sequence"/>
</dbReference>
<dbReference type="CDD" id="cd01639">
    <property type="entry name" value="IMPase"/>
    <property type="match status" value="1"/>
</dbReference>
<evidence type="ECO:0000256" key="6">
    <source>
        <dbReference type="ARBA" id="ARBA00022842"/>
    </source>
</evidence>
<evidence type="ECO:0000256" key="2">
    <source>
        <dbReference type="ARBA" id="ARBA00005152"/>
    </source>
</evidence>
<keyword evidence="6 7" id="KW-0460">Magnesium</keyword>
<dbReference type="InterPro" id="IPR020550">
    <property type="entry name" value="Inositol_monophosphatase_CS"/>
</dbReference>
<dbReference type="SUPFAM" id="SSF56655">
    <property type="entry name" value="Carbohydrate phosphatase"/>
    <property type="match status" value="1"/>
</dbReference>
<evidence type="ECO:0000313" key="10">
    <source>
        <dbReference type="Proteomes" id="UP000002282"/>
    </source>
</evidence>
<dbReference type="Gene3D" id="3.40.190.80">
    <property type="match status" value="1"/>
</dbReference>
<dbReference type="PRINTS" id="PR00377">
    <property type="entry name" value="IMPHPHTASES"/>
</dbReference>
<dbReference type="UniPathway" id="UPA00823">
    <property type="reaction ID" value="UER00788"/>
</dbReference>
<sequence>MSYRVSEEKLEEYYQVSLDLVRKCGQLFLEGFQKPKPEYEIKTAFYDLVTVYDKQIEATLTDGLLKAFPESKIIGEEAMANKTQVELTDAPTWIIDPIDGTNNYVQKIPHCCVSVGLAINKELVLGIVYNPPANELYSAWQGHGAFLNGQPIEVSNAKKVNQAVVGYEISLIVMPKGRDKNVKRLYKLASNATGTRSFGSAALTLCYIAAGRCDAYHVENLKPWDLAGGAVILREAGGCVYNISGERFDVMKPDCVCTSSEELAKDVIKLIEAADQITGYTFK</sequence>
<dbReference type="GO" id="GO:0006021">
    <property type="term" value="P:inositol biosynthetic process"/>
    <property type="evidence" value="ECO:0007669"/>
    <property type="project" value="UniProtKB-UniPathway"/>
</dbReference>
<feature type="binding site" evidence="7">
    <location>
        <position position="96"/>
    </location>
    <ligand>
        <name>Mg(2+)</name>
        <dbReference type="ChEBI" id="CHEBI:18420"/>
        <label>1</label>
        <note>catalytic</note>
    </ligand>
</feature>
<dbReference type="PhylomeDB" id="B4ITW0"/>
<evidence type="ECO:0000256" key="7">
    <source>
        <dbReference type="PIRSR" id="PIRSR600760-2"/>
    </source>
</evidence>
<dbReference type="EMBL" id="CH891734">
    <property type="protein sequence ID" value="EDW99823.1"/>
    <property type="molecule type" value="Genomic_DNA"/>
</dbReference>
<evidence type="ECO:0000256" key="4">
    <source>
        <dbReference type="ARBA" id="ARBA00022723"/>
    </source>
</evidence>
<proteinExistence type="inferred from homology"/>
<dbReference type="InterPro" id="IPR000760">
    <property type="entry name" value="Inositol_monophosphatase-like"/>
</dbReference>
<dbReference type="InterPro" id="IPR033942">
    <property type="entry name" value="IMPase"/>
</dbReference>
<evidence type="ECO:0000256" key="5">
    <source>
        <dbReference type="ARBA" id="ARBA00022801"/>
    </source>
</evidence>
<dbReference type="Gene3D" id="3.30.540.10">
    <property type="entry name" value="Fructose-1,6-Bisphosphatase, subunit A, domain 1"/>
    <property type="match status" value="1"/>
</dbReference>